<dbReference type="OrthoDB" id="10253954at2759"/>
<dbReference type="CDD" id="cd00047">
    <property type="entry name" value="PTPc"/>
    <property type="match status" value="1"/>
</dbReference>
<dbReference type="STRING" id="50990.A0A4Y7PZR8"/>
<dbReference type="Proteomes" id="UP000294933">
    <property type="component" value="Unassembled WGS sequence"/>
</dbReference>
<proteinExistence type="inferred from homology"/>
<protein>
    <submittedName>
        <fullName evidence="5">Phosphatases II</fullName>
    </submittedName>
</protein>
<dbReference type="SMART" id="SM00404">
    <property type="entry name" value="PTPc_motif"/>
    <property type="match status" value="1"/>
</dbReference>
<evidence type="ECO:0000256" key="2">
    <source>
        <dbReference type="SAM" id="MobiDB-lite"/>
    </source>
</evidence>
<dbReference type="InterPro" id="IPR000242">
    <property type="entry name" value="PTP_cat"/>
</dbReference>
<reference evidence="5 6" key="1">
    <citation type="submission" date="2018-06" db="EMBL/GenBank/DDBJ databases">
        <title>A transcriptomic atlas of mushroom development highlights an independent origin of complex multicellularity.</title>
        <authorList>
            <consortium name="DOE Joint Genome Institute"/>
            <person name="Krizsan K."/>
            <person name="Almasi E."/>
            <person name="Merenyi Z."/>
            <person name="Sahu N."/>
            <person name="Viragh M."/>
            <person name="Koszo T."/>
            <person name="Mondo S."/>
            <person name="Kiss B."/>
            <person name="Balint B."/>
            <person name="Kues U."/>
            <person name="Barry K."/>
            <person name="Hegedus J.C."/>
            <person name="Henrissat B."/>
            <person name="Johnson J."/>
            <person name="Lipzen A."/>
            <person name="Ohm R."/>
            <person name="Nagy I."/>
            <person name="Pangilinan J."/>
            <person name="Yan J."/>
            <person name="Xiong Y."/>
            <person name="Grigoriev I.V."/>
            <person name="Hibbett D.S."/>
            <person name="Nagy L.G."/>
        </authorList>
    </citation>
    <scope>NUCLEOTIDE SEQUENCE [LARGE SCALE GENOMIC DNA]</scope>
    <source>
        <strain evidence="5 6">SZMC22713</strain>
    </source>
</reference>
<feature type="domain" description="Tyrosine-protein phosphatase" evidence="3">
    <location>
        <begin position="82"/>
        <end position="385"/>
    </location>
</feature>
<dbReference type="EMBL" id="ML170184">
    <property type="protein sequence ID" value="TDL20897.1"/>
    <property type="molecule type" value="Genomic_DNA"/>
</dbReference>
<accession>A0A4Y7PZR8</accession>
<name>A0A4Y7PZR8_9AGAM</name>
<dbReference type="PROSITE" id="PS50055">
    <property type="entry name" value="TYR_PHOSPHATASE_PTP"/>
    <property type="match status" value="1"/>
</dbReference>
<feature type="domain" description="Tyrosine specific protein phosphatases" evidence="4">
    <location>
        <begin position="265"/>
        <end position="376"/>
    </location>
</feature>
<evidence type="ECO:0000256" key="1">
    <source>
        <dbReference type="ARBA" id="ARBA00009649"/>
    </source>
</evidence>
<dbReference type="GO" id="GO:0004725">
    <property type="term" value="F:protein tyrosine phosphatase activity"/>
    <property type="evidence" value="ECO:0007669"/>
    <property type="project" value="InterPro"/>
</dbReference>
<comment type="similarity">
    <text evidence="1">Belongs to the protein-tyrosine phosphatase family. Non-receptor class subfamily.</text>
</comment>
<dbReference type="InterPro" id="IPR050348">
    <property type="entry name" value="Protein-Tyr_Phosphatase"/>
</dbReference>
<evidence type="ECO:0000259" key="3">
    <source>
        <dbReference type="PROSITE" id="PS50055"/>
    </source>
</evidence>
<evidence type="ECO:0000313" key="5">
    <source>
        <dbReference type="EMBL" id="TDL20897.1"/>
    </source>
</evidence>
<evidence type="ECO:0000259" key="4">
    <source>
        <dbReference type="PROSITE" id="PS50056"/>
    </source>
</evidence>
<dbReference type="AlphaFoldDB" id="A0A4Y7PZR8"/>
<dbReference type="SMART" id="SM00194">
    <property type="entry name" value="PTPc"/>
    <property type="match status" value="1"/>
</dbReference>
<dbReference type="Pfam" id="PF00102">
    <property type="entry name" value="Y_phosphatase"/>
    <property type="match status" value="2"/>
</dbReference>
<dbReference type="Gene3D" id="3.90.190.10">
    <property type="entry name" value="Protein tyrosine phosphatase superfamily"/>
    <property type="match status" value="1"/>
</dbReference>
<dbReference type="InterPro" id="IPR003595">
    <property type="entry name" value="Tyr_Pase_cat"/>
</dbReference>
<dbReference type="PANTHER" id="PTHR19134">
    <property type="entry name" value="RECEPTOR-TYPE TYROSINE-PROTEIN PHOSPHATASE"/>
    <property type="match status" value="1"/>
</dbReference>
<dbReference type="InterPro" id="IPR029021">
    <property type="entry name" value="Prot-tyrosine_phosphatase-like"/>
</dbReference>
<organism evidence="5 6">
    <name type="scientific">Rickenella mellea</name>
    <dbReference type="NCBI Taxonomy" id="50990"/>
    <lineage>
        <taxon>Eukaryota</taxon>
        <taxon>Fungi</taxon>
        <taxon>Dikarya</taxon>
        <taxon>Basidiomycota</taxon>
        <taxon>Agaricomycotina</taxon>
        <taxon>Agaricomycetes</taxon>
        <taxon>Hymenochaetales</taxon>
        <taxon>Rickenellaceae</taxon>
        <taxon>Rickenella</taxon>
    </lineage>
</organism>
<evidence type="ECO:0000313" key="6">
    <source>
        <dbReference type="Proteomes" id="UP000294933"/>
    </source>
</evidence>
<dbReference type="PROSITE" id="PS50056">
    <property type="entry name" value="TYR_PHOSPHATASE_2"/>
    <property type="match status" value="1"/>
</dbReference>
<dbReference type="VEuPathDB" id="FungiDB:BD410DRAFT_790237"/>
<dbReference type="InterPro" id="IPR000387">
    <property type="entry name" value="Tyr_Pase_dom"/>
</dbReference>
<dbReference type="SUPFAM" id="SSF52799">
    <property type="entry name" value="(Phosphotyrosine protein) phosphatases II"/>
    <property type="match status" value="1"/>
</dbReference>
<dbReference type="PANTHER" id="PTHR19134:SF449">
    <property type="entry name" value="TYROSINE-PROTEIN PHOSPHATASE 1"/>
    <property type="match status" value="1"/>
</dbReference>
<gene>
    <name evidence="5" type="ORF">BD410DRAFT_790237</name>
</gene>
<keyword evidence="6" id="KW-1185">Reference proteome</keyword>
<dbReference type="PRINTS" id="PR00700">
    <property type="entry name" value="PRTYPHPHTASE"/>
</dbReference>
<feature type="region of interest" description="Disordered" evidence="2">
    <location>
        <begin position="42"/>
        <end position="68"/>
    </location>
</feature>
<sequence>MPVCPAWITNATKSPSYVDTCMNVLDKRERLRDYHRRLSHARATEAAAPSTRGRFTFAPRQPSVPSSDELKEYAVSESSKLENQRANRYMDIEPYDRTRVIVDDERYLNANWVRERYGGKWWIASQAPLPSTAHAFLSAILQSHTRPLSALNHPHFDASSSSKIRTIVQLTVGYEGGRIKAHSYFPSEVGRAYLVPPEDGCGAAPLEITLVDRKEIDVLRCVQSTVHLVRQGYRGPDTSVTFQHLLYAAWPDFGVPEPDDRLSLLRFARYVERVNRDTSLQPDHAELDPEPPIIVGCSAGVGRTGAFITMSSLLRAHGLLLPEQGEAALTSLPPLPASPLGPLELPPELSGDEVVQEIDSLREQRMAMVQRREQVQLIYGLVRDAFDGL</sequence>